<feature type="compositionally biased region" description="Low complexity" evidence="11">
    <location>
        <begin position="218"/>
        <end position="239"/>
    </location>
</feature>
<keyword evidence="8" id="KW-0804">Transcription</keyword>
<evidence type="ECO:0000256" key="5">
    <source>
        <dbReference type="ARBA" id="ARBA00022833"/>
    </source>
</evidence>
<feature type="region of interest" description="Disordered" evidence="11">
    <location>
        <begin position="631"/>
        <end position="655"/>
    </location>
</feature>
<dbReference type="SMART" id="SM00355">
    <property type="entry name" value="ZnF_C2H2"/>
    <property type="match status" value="15"/>
</dbReference>
<sequence>MENGLSPVSCPVCTLYMREGVTLQSHLDTHPKDQVIAALVRISAGGSISAIENQSDNETMPVVIPENAPCSQEPLSGPQCFPPSSSHFTTAITYQQFLSSNGSASSTVIPQYVSMPAILSAPSTSHSATNQAAFMQMLYNPYMIQQQQQQFQLLSSVTSPSQPQSFIRHVVPSYPTHHVSQSQMNLSSNSIPLSASYQTSDFPADCAPQGFQNTSNITPSSLTLPASSSNSFPHSTLSCSVSSPVSARGTIPTGYLLPSVGEHAANQIEQGIVNKPRTPPSDQHRNVSILNGIAQYSKQQLEEETAIENVPEENLFPDRNLSSSTGGVSAVYNGVATQTSDMQYEYEDQKSPYISKDEEAAVTLDGVIGMQQELPRSESVNVRVRKDLNDMAVSPMVQSHDSGSEESTENEYSDMRNEDMTQISGIIRNALRIQPPPISVADSDEYITSDRQYSGQDDPSEEEPAVKELSETGEDKCDKPDETNEESGNRFLDLDSSEAVNVIEIDGIRILLPSQFLESPPSLSGGKKRPAEKPSTSRPLGLSNPSEEEIQPPKESEPEATPVPSLNIQTDETMPPRGELSEQESVGGSDSSVWVQAFREKEVSTSYDLAARESWLASDGSDADVILESEATASVINKQDKSGTSSQEKRKGQADRVYKCGTCGEPFNCPKERRVHRSTYHSDKSANSEEVSASGDKVRMDVVSRKQVHKRKARIKKVIKEEEDDKYCVKTEKPQFMEVFLEEDTETKMEAEGGSEVGEELSENVSAAVDKMEAGEVPKPEPALDAAAAFPCNMCTEVFTSSKLRSDHEVKVHKKPKDKKNVCATCKEVFTKDCDYQAHLQTHPLECSQCGKYFYRRQNLDLHLKRHLGIKPHKCTICDKAFVTKQKLAEHTNSHTGNAPIKCPLCDETFRRYSNLIQHKHRHHMNVKKKVKDFICHCGEIFHSKKKLEWHKEIHEEKPKCCSYCSERFVHASSLTRHIRKAHDCRYVPKCGREVENVECKMCGYVFLKSSLPVHMRMHSGERPYSCHVCGKDFTTKWNLQLHRWTHAARSSKPFKCSLCKSAFFRRNDYTAHMHSHRNIRPYTCNHCGCQFIRKYNCLRHVREHEVGKSFSCNVCGKLFHRSYYLKEHLRVHSGSRPFACHICGKASSTKSNHNKHVKIHHAREPVNTEG</sequence>
<dbReference type="GO" id="GO:0005634">
    <property type="term" value="C:nucleus"/>
    <property type="evidence" value="ECO:0007669"/>
    <property type="project" value="UniProtKB-SubCell"/>
</dbReference>
<dbReference type="GO" id="GO:0000978">
    <property type="term" value="F:RNA polymerase II cis-regulatory region sequence-specific DNA binding"/>
    <property type="evidence" value="ECO:0007669"/>
    <property type="project" value="TreeGrafter"/>
</dbReference>
<evidence type="ECO:0000256" key="11">
    <source>
        <dbReference type="SAM" id="MobiDB-lite"/>
    </source>
</evidence>
<feature type="compositionally biased region" description="Basic and acidic residues" evidence="11">
    <location>
        <begin position="464"/>
        <end position="482"/>
    </location>
</feature>
<evidence type="ECO:0000256" key="3">
    <source>
        <dbReference type="ARBA" id="ARBA00022737"/>
    </source>
</evidence>
<dbReference type="GO" id="GO:0000981">
    <property type="term" value="F:DNA-binding transcription factor activity, RNA polymerase II-specific"/>
    <property type="evidence" value="ECO:0007669"/>
    <property type="project" value="TreeGrafter"/>
</dbReference>
<dbReference type="PROSITE" id="PS50157">
    <property type="entry name" value="ZINC_FINGER_C2H2_2"/>
    <property type="match status" value="12"/>
</dbReference>
<dbReference type="Pfam" id="PF00096">
    <property type="entry name" value="zf-C2H2"/>
    <property type="match status" value="6"/>
</dbReference>
<feature type="domain" description="C2H2-type" evidence="12">
    <location>
        <begin position="1025"/>
        <end position="1052"/>
    </location>
</feature>
<feature type="domain" description="C2H2-type" evidence="12">
    <location>
        <begin position="873"/>
        <end position="900"/>
    </location>
</feature>
<evidence type="ECO:0000256" key="1">
    <source>
        <dbReference type="ARBA" id="ARBA00004123"/>
    </source>
</evidence>
<dbReference type="FunFam" id="3.30.160.60:FF:000045">
    <property type="entry name" value="ZFP69 zinc finger protein B"/>
    <property type="match status" value="1"/>
</dbReference>
<evidence type="ECO:0000313" key="14">
    <source>
        <dbReference type="Proteomes" id="UP000027135"/>
    </source>
</evidence>
<keyword evidence="6" id="KW-0805">Transcription regulation</keyword>
<evidence type="ECO:0000256" key="6">
    <source>
        <dbReference type="ARBA" id="ARBA00023015"/>
    </source>
</evidence>
<feature type="domain" description="C2H2-type" evidence="12">
    <location>
        <begin position="1055"/>
        <end position="1082"/>
    </location>
</feature>
<dbReference type="OrthoDB" id="10249535at2759"/>
<feature type="domain" description="C2H2-type" evidence="12">
    <location>
        <begin position="845"/>
        <end position="872"/>
    </location>
</feature>
<dbReference type="FunCoup" id="A0A067RCQ3">
    <property type="interactions" value="349"/>
</dbReference>
<keyword evidence="4 10" id="KW-0863">Zinc-finger</keyword>
<comment type="subcellular location">
    <subcellularLocation>
        <location evidence="1">Nucleus</location>
    </subcellularLocation>
</comment>
<dbReference type="PANTHER" id="PTHR24384:SF189">
    <property type="entry name" value="C2H2-TYPE DOMAIN-CONTAINING PROTEIN-RELATED"/>
    <property type="match status" value="1"/>
</dbReference>
<feature type="region of interest" description="Disordered" evidence="11">
    <location>
        <begin position="515"/>
        <end position="591"/>
    </location>
</feature>
<feature type="domain" description="C2H2-type" evidence="12">
    <location>
        <begin position="1083"/>
        <end position="1110"/>
    </location>
</feature>
<feature type="region of interest" description="Disordered" evidence="11">
    <location>
        <begin position="393"/>
        <end position="414"/>
    </location>
</feature>
<evidence type="ECO:0000313" key="13">
    <source>
        <dbReference type="EMBL" id="KDR16556.1"/>
    </source>
</evidence>
<dbReference type="InterPro" id="IPR050752">
    <property type="entry name" value="C2H2-ZF_domain"/>
</dbReference>
<feature type="domain" description="C2H2-type" evidence="12">
    <location>
        <begin position="658"/>
        <end position="686"/>
    </location>
</feature>
<keyword evidence="9" id="KW-0539">Nucleus</keyword>
<keyword evidence="7" id="KW-0238">DNA-binding</keyword>
<proteinExistence type="predicted"/>
<evidence type="ECO:0000259" key="12">
    <source>
        <dbReference type="PROSITE" id="PS50157"/>
    </source>
</evidence>
<keyword evidence="5" id="KW-0862">Zinc</keyword>
<feature type="compositionally biased region" description="Polar residues" evidence="11">
    <location>
        <begin position="631"/>
        <end position="646"/>
    </location>
</feature>
<feature type="domain" description="C2H2-type" evidence="12">
    <location>
        <begin position="1139"/>
        <end position="1166"/>
    </location>
</feature>
<dbReference type="GO" id="GO:0008270">
    <property type="term" value="F:zinc ion binding"/>
    <property type="evidence" value="ECO:0007669"/>
    <property type="project" value="UniProtKB-KW"/>
</dbReference>
<evidence type="ECO:0000256" key="8">
    <source>
        <dbReference type="ARBA" id="ARBA00023163"/>
    </source>
</evidence>
<feature type="region of interest" description="Disordered" evidence="11">
    <location>
        <begin position="204"/>
        <end position="239"/>
    </location>
</feature>
<feature type="domain" description="C2H2-type" evidence="12">
    <location>
        <begin position="901"/>
        <end position="929"/>
    </location>
</feature>
<evidence type="ECO:0000256" key="10">
    <source>
        <dbReference type="PROSITE-ProRule" id="PRU00042"/>
    </source>
</evidence>
<dbReference type="InterPro" id="IPR036236">
    <property type="entry name" value="Znf_C2H2_sf"/>
</dbReference>
<evidence type="ECO:0000256" key="7">
    <source>
        <dbReference type="ARBA" id="ARBA00023125"/>
    </source>
</evidence>
<organism evidence="13 14">
    <name type="scientific">Zootermopsis nevadensis</name>
    <name type="common">Dampwood termite</name>
    <dbReference type="NCBI Taxonomy" id="136037"/>
    <lineage>
        <taxon>Eukaryota</taxon>
        <taxon>Metazoa</taxon>
        <taxon>Ecdysozoa</taxon>
        <taxon>Arthropoda</taxon>
        <taxon>Hexapoda</taxon>
        <taxon>Insecta</taxon>
        <taxon>Pterygota</taxon>
        <taxon>Neoptera</taxon>
        <taxon>Polyneoptera</taxon>
        <taxon>Dictyoptera</taxon>
        <taxon>Blattodea</taxon>
        <taxon>Blattoidea</taxon>
        <taxon>Termitoidae</taxon>
        <taxon>Termopsidae</taxon>
        <taxon>Zootermopsis</taxon>
    </lineage>
</organism>
<dbReference type="Gene3D" id="3.30.160.60">
    <property type="entry name" value="Classic Zinc Finger"/>
    <property type="match status" value="9"/>
</dbReference>
<dbReference type="FunFam" id="3.30.160.60:FF:000012">
    <property type="entry name" value="RB-associated KRAB zinc finger protein-like"/>
    <property type="match status" value="1"/>
</dbReference>
<accession>A0A067RCQ3</accession>
<evidence type="ECO:0000256" key="4">
    <source>
        <dbReference type="ARBA" id="ARBA00022771"/>
    </source>
</evidence>
<feature type="domain" description="C2H2-type" evidence="12">
    <location>
        <begin position="960"/>
        <end position="983"/>
    </location>
</feature>
<dbReference type="InParanoid" id="A0A067RCQ3"/>
<protein>
    <recommendedName>
        <fullName evidence="12">C2H2-type domain-containing protein</fullName>
    </recommendedName>
</protein>
<dbReference type="eggNOG" id="KOG1721">
    <property type="taxonomic scope" value="Eukaryota"/>
</dbReference>
<dbReference type="Proteomes" id="UP000027135">
    <property type="component" value="Unassembled WGS sequence"/>
</dbReference>
<dbReference type="GO" id="GO:0000785">
    <property type="term" value="C:chromatin"/>
    <property type="evidence" value="ECO:0007669"/>
    <property type="project" value="UniProtKB-ARBA"/>
</dbReference>
<dbReference type="InterPro" id="IPR013087">
    <property type="entry name" value="Znf_C2H2_type"/>
</dbReference>
<keyword evidence="14" id="KW-1185">Reference proteome</keyword>
<feature type="region of interest" description="Disordered" evidence="11">
    <location>
        <begin position="434"/>
        <end position="492"/>
    </location>
</feature>
<gene>
    <name evidence="13" type="ORF">L798_08885</name>
</gene>
<feature type="region of interest" description="Disordered" evidence="11">
    <location>
        <begin position="677"/>
        <end position="697"/>
    </location>
</feature>
<dbReference type="EMBL" id="KK852785">
    <property type="protein sequence ID" value="KDR16556.1"/>
    <property type="molecule type" value="Genomic_DNA"/>
</dbReference>
<dbReference type="PROSITE" id="PS00028">
    <property type="entry name" value="ZINC_FINGER_C2H2_1"/>
    <property type="match status" value="11"/>
</dbReference>
<name>A0A067RCQ3_ZOONE</name>
<dbReference type="GO" id="GO:0003682">
    <property type="term" value="F:chromatin binding"/>
    <property type="evidence" value="ECO:0007669"/>
    <property type="project" value="UniProtKB-ARBA"/>
</dbReference>
<reference evidence="13 14" key="1">
    <citation type="journal article" date="2014" name="Nat. Commun.">
        <title>Molecular traces of alternative social organization in a termite genome.</title>
        <authorList>
            <person name="Terrapon N."/>
            <person name="Li C."/>
            <person name="Robertson H.M."/>
            <person name="Ji L."/>
            <person name="Meng X."/>
            <person name="Booth W."/>
            <person name="Chen Z."/>
            <person name="Childers C.P."/>
            <person name="Glastad K.M."/>
            <person name="Gokhale K."/>
            <person name="Gowin J."/>
            <person name="Gronenberg W."/>
            <person name="Hermansen R.A."/>
            <person name="Hu H."/>
            <person name="Hunt B.G."/>
            <person name="Huylmans A.K."/>
            <person name="Khalil S.M."/>
            <person name="Mitchell R.D."/>
            <person name="Munoz-Torres M.C."/>
            <person name="Mustard J.A."/>
            <person name="Pan H."/>
            <person name="Reese J.T."/>
            <person name="Scharf M.E."/>
            <person name="Sun F."/>
            <person name="Vogel H."/>
            <person name="Xiao J."/>
            <person name="Yang W."/>
            <person name="Yang Z."/>
            <person name="Yang Z."/>
            <person name="Zhou J."/>
            <person name="Zhu J."/>
            <person name="Brent C.S."/>
            <person name="Elsik C.G."/>
            <person name="Goodisman M.A."/>
            <person name="Liberles D.A."/>
            <person name="Roe R.M."/>
            <person name="Vargo E.L."/>
            <person name="Vilcinskas A."/>
            <person name="Wang J."/>
            <person name="Bornberg-Bauer E."/>
            <person name="Korb J."/>
            <person name="Zhang G."/>
            <person name="Liebig J."/>
        </authorList>
    </citation>
    <scope>NUCLEOTIDE SEQUENCE [LARGE SCALE GENOMIC DNA]</scope>
    <source>
        <tissue evidence="13">Whole organism</tissue>
    </source>
</reference>
<dbReference type="PANTHER" id="PTHR24384">
    <property type="entry name" value="FINGER PUTATIVE TRANSCRIPTION FACTOR FAMILY-RELATED"/>
    <property type="match status" value="1"/>
</dbReference>
<feature type="domain" description="C2H2-type" evidence="12">
    <location>
        <begin position="790"/>
        <end position="818"/>
    </location>
</feature>
<feature type="domain" description="C2H2-type" evidence="12">
    <location>
        <begin position="998"/>
        <end position="1024"/>
    </location>
</feature>
<dbReference type="AlphaFoldDB" id="A0A067RCQ3"/>
<dbReference type="GO" id="GO:0040029">
    <property type="term" value="P:epigenetic regulation of gene expression"/>
    <property type="evidence" value="ECO:0007669"/>
    <property type="project" value="UniProtKB-ARBA"/>
</dbReference>
<feature type="domain" description="C2H2-type" evidence="12">
    <location>
        <begin position="1111"/>
        <end position="1138"/>
    </location>
</feature>
<dbReference type="SUPFAM" id="SSF57667">
    <property type="entry name" value="beta-beta-alpha zinc fingers"/>
    <property type="match status" value="6"/>
</dbReference>
<keyword evidence="3" id="KW-0677">Repeat</keyword>
<keyword evidence="2" id="KW-0479">Metal-binding</keyword>
<evidence type="ECO:0000256" key="2">
    <source>
        <dbReference type="ARBA" id="ARBA00022723"/>
    </source>
</evidence>
<dbReference type="FunFam" id="3.30.160.60:FF:000690">
    <property type="entry name" value="Zinc finger protein 354C"/>
    <property type="match status" value="1"/>
</dbReference>
<evidence type="ECO:0000256" key="9">
    <source>
        <dbReference type="ARBA" id="ARBA00023242"/>
    </source>
</evidence>